<evidence type="ECO:0000313" key="4">
    <source>
        <dbReference type="Ensembl" id="ENSEASP00005056048.1"/>
    </source>
</evidence>
<feature type="compositionally biased region" description="Polar residues" evidence="3">
    <location>
        <begin position="351"/>
        <end position="369"/>
    </location>
</feature>
<gene>
    <name evidence="4" type="primary">LOC123282197</name>
</gene>
<reference evidence="4" key="2">
    <citation type="submission" date="2025-08" db="UniProtKB">
        <authorList>
            <consortium name="Ensembl"/>
        </authorList>
    </citation>
    <scope>IDENTIFICATION</scope>
</reference>
<name>A0A9L0JUC8_EQUAS</name>
<keyword evidence="1 2" id="KW-0175">Coiled coil</keyword>
<dbReference type="GO" id="GO:0070971">
    <property type="term" value="C:endoplasmic reticulum exit site"/>
    <property type="evidence" value="ECO:0007669"/>
    <property type="project" value="TreeGrafter"/>
</dbReference>
<dbReference type="PANTHER" id="PTHR23158:SF54">
    <property type="entry name" value="TRANSPORT AND GOLGI ORGANIZATION PROTEIN 1 HOMOLOG"/>
    <property type="match status" value="1"/>
</dbReference>
<accession>A0A9L0JUC8</accession>
<dbReference type="PANTHER" id="PTHR23158">
    <property type="entry name" value="MELANOMA INHIBITORY ACTIVITY-RELATED"/>
    <property type="match status" value="1"/>
</dbReference>
<dbReference type="Ensembl" id="ENSEAST00005056823.1">
    <property type="protein sequence ID" value="ENSEASP00005056048.1"/>
    <property type="gene ID" value="ENSEASG00005027030.1"/>
</dbReference>
<evidence type="ECO:0000256" key="2">
    <source>
        <dbReference type="SAM" id="Coils"/>
    </source>
</evidence>
<dbReference type="Proteomes" id="UP000694387">
    <property type="component" value="Chromosome 30"/>
</dbReference>
<feature type="coiled-coil region" evidence="2">
    <location>
        <begin position="115"/>
        <end position="149"/>
    </location>
</feature>
<dbReference type="GO" id="GO:0009306">
    <property type="term" value="P:protein secretion"/>
    <property type="evidence" value="ECO:0007669"/>
    <property type="project" value="TreeGrafter"/>
</dbReference>
<keyword evidence="5" id="KW-1185">Reference proteome</keyword>
<protein>
    <recommendedName>
        <fullName evidence="6">MIA SH3 domain ER export factor 3</fullName>
    </recommendedName>
</protein>
<dbReference type="AlphaFoldDB" id="A0A9L0JUC8"/>
<dbReference type="GO" id="GO:0035459">
    <property type="term" value="P:vesicle cargo loading"/>
    <property type="evidence" value="ECO:0007669"/>
    <property type="project" value="TreeGrafter"/>
</dbReference>
<reference evidence="4 5" key="1">
    <citation type="journal article" date="2020" name="Nat. Commun.">
        <title>Donkey genomes provide new insights into domestication and selection for coat color.</title>
        <authorList>
            <person name="Wang"/>
            <person name="C."/>
            <person name="Li"/>
            <person name="H."/>
            <person name="Guo"/>
            <person name="Y."/>
            <person name="Huang"/>
            <person name="J."/>
            <person name="Sun"/>
            <person name="Y."/>
            <person name="Min"/>
            <person name="J."/>
            <person name="Wang"/>
            <person name="J."/>
            <person name="Fang"/>
            <person name="X."/>
            <person name="Zhao"/>
            <person name="Z."/>
            <person name="Wang"/>
            <person name="S."/>
            <person name="Zhang"/>
            <person name="Y."/>
            <person name="Liu"/>
            <person name="Q."/>
            <person name="Jiang"/>
            <person name="Q."/>
            <person name="Wang"/>
            <person name="X."/>
            <person name="Guo"/>
            <person name="Y."/>
            <person name="Yang"/>
            <person name="C."/>
            <person name="Wang"/>
            <person name="Y."/>
            <person name="Tian"/>
            <person name="F."/>
            <person name="Zhuang"/>
            <person name="G."/>
            <person name="Fan"/>
            <person name="Y."/>
            <person name="Gao"/>
            <person name="Q."/>
            <person name="Li"/>
            <person name="Y."/>
            <person name="Ju"/>
            <person name="Z."/>
            <person name="Li"/>
            <person name="J."/>
            <person name="Li"/>
            <person name="R."/>
            <person name="Hou"/>
            <person name="M."/>
            <person name="Yang"/>
            <person name="G."/>
            <person name="Liu"/>
            <person name="G."/>
            <person name="Liu"/>
            <person name="W."/>
            <person name="Guo"/>
            <person name="J."/>
            <person name="Pan"/>
            <person name="S."/>
            <person name="Fan"/>
            <person name="G."/>
            <person name="Zhang"/>
            <person name="W."/>
            <person name="Zhang"/>
            <person name="R."/>
            <person name="Yu"/>
            <person name="J."/>
            <person name="Zhang"/>
            <person name="X."/>
            <person name="Yin"/>
            <person name="Q."/>
            <person name="Ji"/>
            <person name="C."/>
            <person name="Jin"/>
            <person name="Y."/>
            <person name="Yue"/>
            <person name="G."/>
            <person name="Liu"/>
            <person name="M."/>
            <person name="Xu"/>
            <person name="J."/>
            <person name="Liu"/>
            <person name="S."/>
            <person name="Jordana"/>
            <person name="J."/>
            <person name="Noce"/>
            <person name="A."/>
            <person name="Amills"/>
            <person name="M."/>
            <person name="Wu"/>
            <person name="D.D."/>
            <person name="Li"/>
            <person name="S."/>
            <person name="Zhou"/>
            <person name="X. and Zhong"/>
            <person name="J."/>
        </authorList>
    </citation>
    <scope>NUCLEOTIDE SEQUENCE [LARGE SCALE GENOMIC DNA]</scope>
</reference>
<feature type="compositionally biased region" description="Pro residues" evidence="3">
    <location>
        <begin position="313"/>
        <end position="346"/>
    </location>
</feature>
<organism evidence="4 5">
    <name type="scientific">Equus asinus</name>
    <name type="common">Donkey</name>
    <name type="synonym">Equus africanus asinus</name>
    <dbReference type="NCBI Taxonomy" id="9793"/>
    <lineage>
        <taxon>Eukaryota</taxon>
        <taxon>Metazoa</taxon>
        <taxon>Chordata</taxon>
        <taxon>Craniata</taxon>
        <taxon>Vertebrata</taxon>
        <taxon>Euteleostomi</taxon>
        <taxon>Mammalia</taxon>
        <taxon>Eutheria</taxon>
        <taxon>Laurasiatheria</taxon>
        <taxon>Perissodactyla</taxon>
        <taxon>Equidae</taxon>
        <taxon>Equus</taxon>
    </lineage>
</organism>
<dbReference type="InterPro" id="IPR051500">
    <property type="entry name" value="cTAGE_MIA/OTOR"/>
</dbReference>
<evidence type="ECO:0000313" key="5">
    <source>
        <dbReference type="Proteomes" id="UP000694387"/>
    </source>
</evidence>
<feature type="coiled-coil region" evidence="2">
    <location>
        <begin position="182"/>
        <end position="262"/>
    </location>
</feature>
<evidence type="ECO:0000256" key="3">
    <source>
        <dbReference type="SAM" id="MobiDB-lite"/>
    </source>
</evidence>
<sequence length="540" mass="58862">VDSVPATVPAVTLLEVTLLATLPDDVQPGPDCYGIVSFAVFFWRTILVVTREEEEVIKAICLSGDQSERMKNQIKQTMDISRTQTAISVVEEDLKLSQVKLRASMSTECNLKDQIKKLEDDRSSLEAAKAGLEDECSTLREKVEVLNELYQQKEMALQKKLSKEEFERQEKEQRLSVADEKVVLAAEELKTYKQRIEEMEDELQKTERSFKNQLAVHEKRAHDNWLKARAAERAIAEEKRESSNLRHKLLEMTQKMAMLQEEPVIVKPMPGRPNMQNAPRRGPLSQNGSYGPSPVSGPPCFPGVPFMGSPVGGPLPPPIRYGPPPPSQLSGPPPPSQYGLPPPPQLSGPSTAQAVWTPASTLRASSRASQYGLPPQLSGPPPPPTQYGPPPQLSEPPLPNQYGLPPQLSGPPPPIQYGPPPQLCGPFGPRPLGPQFGPGPCPPLGIREYAPGVPPGKGDLPVDPREFLPGHAPFTPPGNFVPREYFIPGARLPPPPTHGPQDYPPSAARDLPPSGSRDEPLSDSQSSGQGLLIGLKKHSP</sequence>
<feature type="compositionally biased region" description="Pro residues" evidence="3">
    <location>
        <begin position="408"/>
        <end position="443"/>
    </location>
</feature>
<dbReference type="GeneTree" id="ENSGT00950000182767"/>
<evidence type="ECO:0000256" key="1">
    <source>
        <dbReference type="ARBA" id="ARBA00023054"/>
    </source>
</evidence>
<reference evidence="4" key="3">
    <citation type="submission" date="2025-09" db="UniProtKB">
        <authorList>
            <consortium name="Ensembl"/>
        </authorList>
    </citation>
    <scope>IDENTIFICATION</scope>
</reference>
<dbReference type="GO" id="GO:0005789">
    <property type="term" value="C:endoplasmic reticulum membrane"/>
    <property type="evidence" value="ECO:0007669"/>
    <property type="project" value="TreeGrafter"/>
</dbReference>
<feature type="compositionally biased region" description="Pro residues" evidence="3">
    <location>
        <begin position="377"/>
        <end position="399"/>
    </location>
</feature>
<proteinExistence type="predicted"/>
<evidence type="ECO:0008006" key="6">
    <source>
        <dbReference type="Google" id="ProtNLM"/>
    </source>
</evidence>
<dbReference type="GO" id="GO:0006888">
    <property type="term" value="P:endoplasmic reticulum to Golgi vesicle-mediated transport"/>
    <property type="evidence" value="ECO:0007669"/>
    <property type="project" value="TreeGrafter"/>
</dbReference>
<feature type="compositionally biased region" description="Low complexity" evidence="3">
    <location>
        <begin position="522"/>
        <end position="534"/>
    </location>
</feature>
<feature type="region of interest" description="Disordered" evidence="3">
    <location>
        <begin position="267"/>
        <end position="540"/>
    </location>
</feature>